<dbReference type="eggNOG" id="ENOG502SZUC">
    <property type="taxonomic scope" value="Eukaryota"/>
</dbReference>
<sequence>MVKKIRDNKFLFSFDVKEDFERVKDGKPWSFERCLVVLKDFDGEIMDPEEIKFGMEEFWVHVIELPLKLMTKEIVVTTGKNLKVDGEGENLKDSFTRIKVQDNFDGNKVSSRLEDLHGLSNKDGPPSRNQEVSSPCNIKRSDYV</sequence>
<keyword evidence="3" id="KW-1185">Reference proteome</keyword>
<proteinExistence type="predicted"/>
<dbReference type="Gramene" id="EOY32050">
    <property type="protein sequence ID" value="EOY32050"/>
    <property type="gene ID" value="TCM_039465"/>
</dbReference>
<dbReference type="PANTHER" id="PTHR31286:SF62">
    <property type="entry name" value="ZINC FINGER, CCHC-TYPE-LIKE PROTEIN"/>
    <property type="match status" value="1"/>
</dbReference>
<feature type="region of interest" description="Disordered" evidence="1">
    <location>
        <begin position="116"/>
        <end position="144"/>
    </location>
</feature>
<dbReference type="AlphaFoldDB" id="A0A061GQB5"/>
<dbReference type="InterPro" id="IPR040256">
    <property type="entry name" value="At4g02000-like"/>
</dbReference>
<dbReference type="PANTHER" id="PTHR31286">
    <property type="entry name" value="GLYCINE-RICH CELL WALL STRUCTURAL PROTEIN 1.8-LIKE"/>
    <property type="match status" value="1"/>
</dbReference>
<evidence type="ECO:0000313" key="3">
    <source>
        <dbReference type="Proteomes" id="UP000026915"/>
    </source>
</evidence>
<dbReference type="Proteomes" id="UP000026915">
    <property type="component" value="Chromosome 9"/>
</dbReference>
<dbReference type="EMBL" id="CM001887">
    <property type="protein sequence ID" value="EOY32050.1"/>
    <property type="molecule type" value="Genomic_DNA"/>
</dbReference>
<reference evidence="2 3" key="1">
    <citation type="journal article" date="2013" name="Genome Biol.">
        <title>The genome sequence of the most widely cultivated cacao type and its use to identify candidate genes regulating pod color.</title>
        <authorList>
            <person name="Motamayor J.C."/>
            <person name="Mockaitis K."/>
            <person name="Schmutz J."/>
            <person name="Haiminen N."/>
            <person name="Iii D.L."/>
            <person name="Cornejo O."/>
            <person name="Findley S.D."/>
            <person name="Zheng P."/>
            <person name="Utro F."/>
            <person name="Royaert S."/>
            <person name="Saski C."/>
            <person name="Jenkins J."/>
            <person name="Podicheti R."/>
            <person name="Zhao M."/>
            <person name="Scheffler B.E."/>
            <person name="Stack J.C."/>
            <person name="Feltus F.A."/>
            <person name="Mustiga G.M."/>
            <person name="Amores F."/>
            <person name="Phillips W."/>
            <person name="Marelli J.P."/>
            <person name="May G.D."/>
            <person name="Shapiro H."/>
            <person name="Ma J."/>
            <person name="Bustamante C.D."/>
            <person name="Schnell R.J."/>
            <person name="Main D."/>
            <person name="Gilbert D."/>
            <person name="Parida L."/>
            <person name="Kuhn D.N."/>
        </authorList>
    </citation>
    <scope>NUCLEOTIDE SEQUENCE [LARGE SCALE GENOMIC DNA]</scope>
    <source>
        <strain evidence="3">cv. Matina 1-6</strain>
    </source>
</reference>
<gene>
    <name evidence="2" type="ORF">TCM_039465</name>
</gene>
<evidence type="ECO:0000256" key="1">
    <source>
        <dbReference type="SAM" id="MobiDB-lite"/>
    </source>
</evidence>
<organism evidence="2 3">
    <name type="scientific">Theobroma cacao</name>
    <name type="common">Cacao</name>
    <name type="synonym">Cocoa</name>
    <dbReference type="NCBI Taxonomy" id="3641"/>
    <lineage>
        <taxon>Eukaryota</taxon>
        <taxon>Viridiplantae</taxon>
        <taxon>Streptophyta</taxon>
        <taxon>Embryophyta</taxon>
        <taxon>Tracheophyta</taxon>
        <taxon>Spermatophyta</taxon>
        <taxon>Magnoliopsida</taxon>
        <taxon>eudicotyledons</taxon>
        <taxon>Gunneridae</taxon>
        <taxon>Pentapetalae</taxon>
        <taxon>rosids</taxon>
        <taxon>malvids</taxon>
        <taxon>Malvales</taxon>
        <taxon>Malvaceae</taxon>
        <taxon>Byttnerioideae</taxon>
        <taxon>Theobroma</taxon>
    </lineage>
</organism>
<protein>
    <submittedName>
        <fullName evidence="2">Uncharacterized protein</fullName>
    </submittedName>
</protein>
<name>A0A061GQB5_THECC</name>
<accession>A0A061GQB5</accession>
<evidence type="ECO:0000313" key="2">
    <source>
        <dbReference type="EMBL" id="EOY32050.1"/>
    </source>
</evidence>
<feature type="compositionally biased region" description="Polar residues" evidence="1">
    <location>
        <begin position="127"/>
        <end position="136"/>
    </location>
</feature>
<dbReference type="InParanoid" id="A0A061GQB5"/>
<dbReference type="HOGENOM" id="CLU_1799983_0_0_1"/>